<dbReference type="EMBL" id="RDQH01000340">
    <property type="protein sequence ID" value="RXH77312.1"/>
    <property type="molecule type" value="Genomic_DNA"/>
</dbReference>
<evidence type="ECO:0000259" key="5">
    <source>
        <dbReference type="PROSITE" id="PS51382"/>
    </source>
</evidence>
<dbReference type="InterPro" id="IPR004331">
    <property type="entry name" value="SPX_dom"/>
</dbReference>
<evidence type="ECO:0000256" key="1">
    <source>
        <dbReference type="ARBA" id="ARBA00004651"/>
    </source>
</evidence>
<dbReference type="PROSITE" id="PS51382">
    <property type="entry name" value="SPX"/>
    <property type="match status" value="1"/>
</dbReference>
<evidence type="ECO:0000313" key="7">
    <source>
        <dbReference type="Proteomes" id="UP000290289"/>
    </source>
</evidence>
<protein>
    <recommendedName>
        <fullName evidence="5">SPX domain-containing protein</fullName>
    </recommendedName>
</protein>
<dbReference type="GO" id="GO:0000822">
    <property type="term" value="F:inositol hexakisphosphate binding"/>
    <property type="evidence" value="ECO:0007669"/>
    <property type="project" value="TreeGrafter"/>
</dbReference>
<keyword evidence="2" id="KW-0472">Membrane</keyword>
<dbReference type="GO" id="GO:0005802">
    <property type="term" value="C:trans-Golgi network"/>
    <property type="evidence" value="ECO:0007669"/>
    <property type="project" value="TreeGrafter"/>
</dbReference>
<keyword evidence="7" id="KW-1185">Reference proteome</keyword>
<sequence length="256" mass="28973">MEWTMVQHLDLRHVGRSSKLLQPHAAAFHPHQAFVAVVIGNYIIEIDALTAHLGKLTLNLTVSDDSAVAQAVVCQLSDFQVCKQRNNLDPPATATPRSYSLKRRLTLYRAFSGLTKSRHTQQPINPSSTSDIESQAILVNSVNENVSESYQMTFLMAAEEGGVQELEYFKRLDDEFNKVDKFYRSKVDKVMKEVAVLNKQMDALITFRIKVENPQRMFDWLREITRHASDAATPRVARASTIPHGAKANSEYTHHH</sequence>
<organism evidence="6 7">
    <name type="scientific">Malus domestica</name>
    <name type="common">Apple</name>
    <name type="synonym">Pyrus malus</name>
    <dbReference type="NCBI Taxonomy" id="3750"/>
    <lineage>
        <taxon>Eukaryota</taxon>
        <taxon>Viridiplantae</taxon>
        <taxon>Streptophyta</taxon>
        <taxon>Embryophyta</taxon>
        <taxon>Tracheophyta</taxon>
        <taxon>Spermatophyta</taxon>
        <taxon>Magnoliopsida</taxon>
        <taxon>eudicotyledons</taxon>
        <taxon>Gunneridae</taxon>
        <taxon>Pentapetalae</taxon>
        <taxon>rosids</taxon>
        <taxon>fabids</taxon>
        <taxon>Rosales</taxon>
        <taxon>Rosaceae</taxon>
        <taxon>Amygdaloideae</taxon>
        <taxon>Maleae</taxon>
        <taxon>Malus</taxon>
    </lineage>
</organism>
<reference evidence="6 7" key="1">
    <citation type="submission" date="2018-10" db="EMBL/GenBank/DDBJ databases">
        <title>A high-quality apple genome assembly.</title>
        <authorList>
            <person name="Hu J."/>
        </authorList>
    </citation>
    <scope>NUCLEOTIDE SEQUENCE [LARGE SCALE GENOMIC DNA]</scope>
    <source>
        <strain evidence="7">cv. HFTH1</strain>
        <tissue evidence="6">Young leaf</tissue>
    </source>
</reference>
<dbReference type="InterPro" id="IPR034092">
    <property type="entry name" value="PHO1_SPX"/>
</dbReference>
<keyword evidence="2" id="KW-1003">Cell membrane</keyword>
<evidence type="ECO:0000256" key="4">
    <source>
        <dbReference type="SAM" id="MobiDB-lite"/>
    </source>
</evidence>
<feature type="domain" description="SPX" evidence="5">
    <location>
        <begin position="1"/>
        <end position="256"/>
    </location>
</feature>
<comment type="caution">
    <text evidence="6">The sequence shown here is derived from an EMBL/GenBank/DDBJ whole genome shotgun (WGS) entry which is preliminary data.</text>
</comment>
<proteinExistence type="predicted"/>
<dbReference type="GO" id="GO:0006817">
    <property type="term" value="P:phosphate ion transport"/>
    <property type="evidence" value="ECO:0007669"/>
    <property type="project" value="TreeGrafter"/>
</dbReference>
<dbReference type="Pfam" id="PF03105">
    <property type="entry name" value="SPX"/>
    <property type="match status" value="1"/>
</dbReference>
<evidence type="ECO:0000256" key="3">
    <source>
        <dbReference type="ARBA" id="ARBA00043939"/>
    </source>
</evidence>
<dbReference type="Proteomes" id="UP000290289">
    <property type="component" value="Chromosome 14"/>
</dbReference>
<feature type="region of interest" description="Disordered" evidence="4">
    <location>
        <begin position="232"/>
        <end position="256"/>
    </location>
</feature>
<gene>
    <name evidence="6" type="ORF">DVH24_023586</name>
</gene>
<dbReference type="GO" id="GO:0016036">
    <property type="term" value="P:cellular response to phosphate starvation"/>
    <property type="evidence" value="ECO:0007669"/>
    <property type="project" value="TreeGrafter"/>
</dbReference>
<name>A0A498I536_MALDO</name>
<dbReference type="GO" id="GO:0005886">
    <property type="term" value="C:plasma membrane"/>
    <property type="evidence" value="ECO:0007669"/>
    <property type="project" value="UniProtKB-SubCell"/>
</dbReference>
<dbReference type="CDD" id="cd14476">
    <property type="entry name" value="SPX_PHO1_like"/>
    <property type="match status" value="1"/>
</dbReference>
<dbReference type="PANTHER" id="PTHR10783">
    <property type="entry name" value="XENOTROPIC AND POLYTROPIC RETROVIRUS RECEPTOR 1-RELATED"/>
    <property type="match status" value="1"/>
</dbReference>
<dbReference type="PANTHER" id="PTHR10783:SF4">
    <property type="entry name" value="PHOSPHATE TRANSPORTER PHO1 HOMOLOG 3"/>
    <property type="match status" value="1"/>
</dbReference>
<evidence type="ECO:0000256" key="2">
    <source>
        <dbReference type="ARBA" id="ARBA00022475"/>
    </source>
</evidence>
<comment type="subcellular location">
    <subcellularLocation>
        <location evidence="1">Cell membrane</location>
        <topology evidence="1">Multi-pass membrane protein</topology>
    </subcellularLocation>
</comment>
<evidence type="ECO:0000313" key="6">
    <source>
        <dbReference type="EMBL" id="RXH77312.1"/>
    </source>
</evidence>
<accession>A0A498I536</accession>
<dbReference type="AlphaFoldDB" id="A0A498I536"/>
<comment type="function">
    <text evidence="3">May transport inorganic phosphate (Pi).</text>
</comment>